<dbReference type="PANTHER" id="PTHR44329:SF288">
    <property type="entry name" value="MITOGEN-ACTIVATED PROTEIN KINASE KINASE KINASE 20"/>
    <property type="match status" value="1"/>
</dbReference>
<dbReference type="InterPro" id="IPR051681">
    <property type="entry name" value="Ser/Thr_Kinases-Pseudokinases"/>
</dbReference>
<dbReference type="AlphaFoldDB" id="A0A6A5YUD9"/>
<dbReference type="InterPro" id="IPR000719">
    <property type="entry name" value="Prot_kinase_dom"/>
</dbReference>
<reference evidence="6" key="1">
    <citation type="journal article" date="2020" name="Stud. Mycol.">
        <title>101 Dothideomycetes genomes: a test case for predicting lifestyles and emergence of pathogens.</title>
        <authorList>
            <person name="Haridas S."/>
            <person name="Albert R."/>
            <person name="Binder M."/>
            <person name="Bloem J."/>
            <person name="Labutti K."/>
            <person name="Salamov A."/>
            <person name="Andreopoulos B."/>
            <person name="Baker S."/>
            <person name="Barry K."/>
            <person name="Bills G."/>
            <person name="Bluhm B."/>
            <person name="Cannon C."/>
            <person name="Castanera R."/>
            <person name="Culley D."/>
            <person name="Daum C."/>
            <person name="Ezra D."/>
            <person name="Gonzalez J."/>
            <person name="Henrissat B."/>
            <person name="Kuo A."/>
            <person name="Liang C."/>
            <person name="Lipzen A."/>
            <person name="Lutzoni F."/>
            <person name="Magnuson J."/>
            <person name="Mondo S."/>
            <person name="Nolan M."/>
            <person name="Ohm R."/>
            <person name="Pangilinan J."/>
            <person name="Park H.-J."/>
            <person name="Ramirez L."/>
            <person name="Alfaro M."/>
            <person name="Sun H."/>
            <person name="Tritt A."/>
            <person name="Yoshinaga Y."/>
            <person name="Zwiers L.-H."/>
            <person name="Turgeon B."/>
            <person name="Goodwin S."/>
            <person name="Spatafora J."/>
            <person name="Crous P."/>
            <person name="Grigoriev I."/>
        </authorList>
    </citation>
    <scope>NUCLEOTIDE SEQUENCE</scope>
    <source>
        <strain evidence="6">CBS 627.86</strain>
    </source>
</reference>
<keyword evidence="3 6" id="KW-0418">Kinase</keyword>
<evidence type="ECO:0000256" key="1">
    <source>
        <dbReference type="ARBA" id="ARBA00022679"/>
    </source>
</evidence>
<evidence type="ECO:0000313" key="7">
    <source>
        <dbReference type="Proteomes" id="UP000799770"/>
    </source>
</evidence>
<dbReference type="SMART" id="SM00220">
    <property type="entry name" value="S_TKc"/>
    <property type="match status" value="1"/>
</dbReference>
<dbReference type="PANTHER" id="PTHR44329">
    <property type="entry name" value="SERINE/THREONINE-PROTEIN KINASE TNNI3K-RELATED"/>
    <property type="match status" value="1"/>
</dbReference>
<evidence type="ECO:0000256" key="3">
    <source>
        <dbReference type="ARBA" id="ARBA00022777"/>
    </source>
</evidence>
<dbReference type="GO" id="GO:0004674">
    <property type="term" value="F:protein serine/threonine kinase activity"/>
    <property type="evidence" value="ECO:0007669"/>
    <property type="project" value="TreeGrafter"/>
</dbReference>
<evidence type="ECO:0000259" key="5">
    <source>
        <dbReference type="PROSITE" id="PS50011"/>
    </source>
</evidence>
<dbReference type="InterPro" id="IPR011009">
    <property type="entry name" value="Kinase-like_dom_sf"/>
</dbReference>
<keyword evidence="7" id="KW-1185">Reference proteome</keyword>
<dbReference type="Gene3D" id="1.10.510.10">
    <property type="entry name" value="Transferase(Phosphotransferase) domain 1"/>
    <property type="match status" value="1"/>
</dbReference>
<gene>
    <name evidence="6" type="ORF">BDV96DRAFT_583373</name>
</gene>
<dbReference type="InterPro" id="IPR008271">
    <property type="entry name" value="Ser/Thr_kinase_AS"/>
</dbReference>
<dbReference type="Proteomes" id="UP000799770">
    <property type="component" value="Unassembled WGS sequence"/>
</dbReference>
<feature type="domain" description="Protein kinase" evidence="5">
    <location>
        <begin position="86"/>
        <end position="381"/>
    </location>
</feature>
<evidence type="ECO:0000313" key="6">
    <source>
        <dbReference type="EMBL" id="KAF2110563.1"/>
    </source>
</evidence>
<accession>A0A6A5YUD9</accession>
<keyword evidence="4" id="KW-0067">ATP-binding</keyword>
<name>A0A6A5YUD9_9PLEO</name>
<dbReference type="PROSITE" id="PS00108">
    <property type="entry name" value="PROTEIN_KINASE_ST"/>
    <property type="match status" value="1"/>
</dbReference>
<organism evidence="6 7">
    <name type="scientific">Lophiotrema nucula</name>
    <dbReference type="NCBI Taxonomy" id="690887"/>
    <lineage>
        <taxon>Eukaryota</taxon>
        <taxon>Fungi</taxon>
        <taxon>Dikarya</taxon>
        <taxon>Ascomycota</taxon>
        <taxon>Pezizomycotina</taxon>
        <taxon>Dothideomycetes</taxon>
        <taxon>Pleosporomycetidae</taxon>
        <taxon>Pleosporales</taxon>
        <taxon>Lophiotremataceae</taxon>
        <taxon>Lophiotrema</taxon>
    </lineage>
</organism>
<dbReference type="GO" id="GO:0005524">
    <property type="term" value="F:ATP binding"/>
    <property type="evidence" value="ECO:0007669"/>
    <property type="project" value="UniProtKB-KW"/>
</dbReference>
<dbReference type="PROSITE" id="PS50011">
    <property type="entry name" value="PROTEIN_KINASE_DOM"/>
    <property type="match status" value="1"/>
</dbReference>
<evidence type="ECO:0000256" key="4">
    <source>
        <dbReference type="ARBA" id="ARBA00022840"/>
    </source>
</evidence>
<dbReference type="OrthoDB" id="626167at2759"/>
<dbReference type="EMBL" id="ML977337">
    <property type="protein sequence ID" value="KAF2110563.1"/>
    <property type="molecule type" value="Genomic_DNA"/>
</dbReference>
<dbReference type="Pfam" id="PF00069">
    <property type="entry name" value="Pkinase"/>
    <property type="match status" value="1"/>
</dbReference>
<evidence type="ECO:0000256" key="2">
    <source>
        <dbReference type="ARBA" id="ARBA00022741"/>
    </source>
</evidence>
<protein>
    <submittedName>
        <fullName evidence="6">Kinase-like domain-containing protein</fullName>
    </submittedName>
</protein>
<proteinExistence type="predicted"/>
<sequence>MSFAWVNSSATPKDYRLRKSKNMVSNDEDYSSFGRYSSLASLPPSSRLCTSAVLEHEEDQHAHYGFIAVLGLAQRLNVDILPLSWDIKQRPIGRGGQATIYHTMIDRESGFVFKCFDHIDQQQDLFRQVVQEMAVLGHPAVRAHPHINNLEGLCWNVIDENQIWPALVFEKSHLGDLDSFVKTQRAIELSIEDRLELCVQIGIAIRDMHANGIVHGDIKPGNILVFEADTGRITVKMTDFGWSTWFRAERKAILMPRSLPWNAPEHMWQTVEMKEAKLMDVYSYGLLCLWLLLCVDSASASRSFRALDWMQYLGFTTERSLLHAWKQDQDDPLLKWAIWALSEHGTFDIDMEQDLVKFFKSCLTFDPYMRNMNWQHLLELLAPNR</sequence>
<keyword evidence="2" id="KW-0547">Nucleotide-binding</keyword>
<keyword evidence="1" id="KW-0808">Transferase</keyword>
<dbReference type="SUPFAM" id="SSF56112">
    <property type="entry name" value="Protein kinase-like (PK-like)"/>
    <property type="match status" value="1"/>
</dbReference>